<dbReference type="Gene3D" id="1.10.357.10">
    <property type="entry name" value="Tetracycline Repressor, domain 2"/>
    <property type="match status" value="1"/>
</dbReference>
<protein>
    <submittedName>
        <fullName evidence="7">TetR family transcriptional regulator</fullName>
    </submittedName>
</protein>
<dbReference type="PANTHER" id="PTHR30055:SF238">
    <property type="entry name" value="MYCOFACTOCIN BIOSYNTHESIS TRANSCRIPTIONAL REGULATOR MFTR-RELATED"/>
    <property type="match status" value="1"/>
</dbReference>
<dbReference type="InterPro" id="IPR009057">
    <property type="entry name" value="Homeodomain-like_sf"/>
</dbReference>
<comment type="caution">
    <text evidence="7">The sequence shown here is derived from an EMBL/GenBank/DDBJ whole genome shotgun (WGS) entry which is preliminary data.</text>
</comment>
<dbReference type="PRINTS" id="PR00455">
    <property type="entry name" value="HTHTETR"/>
</dbReference>
<dbReference type="GO" id="GO:0000976">
    <property type="term" value="F:transcription cis-regulatory region binding"/>
    <property type="evidence" value="ECO:0007669"/>
    <property type="project" value="TreeGrafter"/>
</dbReference>
<evidence type="ECO:0000256" key="5">
    <source>
        <dbReference type="SAM" id="MobiDB-lite"/>
    </source>
</evidence>
<dbReference type="Pfam" id="PF00440">
    <property type="entry name" value="TetR_N"/>
    <property type="match status" value="1"/>
</dbReference>
<dbReference type="PROSITE" id="PS50977">
    <property type="entry name" value="HTH_TETR_2"/>
    <property type="match status" value="1"/>
</dbReference>
<feature type="region of interest" description="Disordered" evidence="5">
    <location>
        <begin position="1"/>
        <end position="23"/>
    </location>
</feature>
<accession>A0A2A7NWP2</accession>
<evidence type="ECO:0000256" key="2">
    <source>
        <dbReference type="ARBA" id="ARBA00023125"/>
    </source>
</evidence>
<keyword evidence="1" id="KW-0805">Transcription regulation</keyword>
<dbReference type="OrthoDB" id="3787664at2"/>
<organism evidence="7 8">
    <name type="scientific">Mycolicibacterium diernhoferi</name>
    <dbReference type="NCBI Taxonomy" id="1801"/>
    <lineage>
        <taxon>Bacteria</taxon>
        <taxon>Bacillati</taxon>
        <taxon>Actinomycetota</taxon>
        <taxon>Actinomycetes</taxon>
        <taxon>Mycobacteriales</taxon>
        <taxon>Mycobacteriaceae</taxon>
        <taxon>Mycolicibacterium</taxon>
    </lineage>
</organism>
<evidence type="ECO:0000256" key="1">
    <source>
        <dbReference type="ARBA" id="ARBA00023015"/>
    </source>
</evidence>
<keyword evidence="8" id="KW-1185">Reference proteome</keyword>
<name>A0A2A7NWP2_9MYCO</name>
<dbReference type="InterPro" id="IPR001647">
    <property type="entry name" value="HTH_TetR"/>
</dbReference>
<gene>
    <name evidence="7" type="ORF">CRI78_09440</name>
</gene>
<dbReference type="GO" id="GO:0003700">
    <property type="term" value="F:DNA-binding transcription factor activity"/>
    <property type="evidence" value="ECO:0007669"/>
    <property type="project" value="TreeGrafter"/>
</dbReference>
<dbReference type="SUPFAM" id="SSF46689">
    <property type="entry name" value="Homeodomain-like"/>
    <property type="match status" value="1"/>
</dbReference>
<reference evidence="7 8" key="1">
    <citation type="submission" date="2017-10" db="EMBL/GenBank/DDBJ databases">
        <title>The new phylogeny of genus Mycobacterium.</title>
        <authorList>
            <person name="Tortoli E."/>
            <person name="Trovato A."/>
            <person name="Cirillo D.M."/>
        </authorList>
    </citation>
    <scope>NUCLEOTIDE SEQUENCE [LARGE SCALE GENOMIC DNA]</scope>
    <source>
        <strain evidence="7 8">IP141170001</strain>
    </source>
</reference>
<evidence type="ECO:0000313" key="8">
    <source>
        <dbReference type="Proteomes" id="UP000220340"/>
    </source>
</evidence>
<keyword evidence="2 4" id="KW-0238">DNA-binding</keyword>
<evidence type="ECO:0000256" key="4">
    <source>
        <dbReference type="PROSITE-ProRule" id="PRU00335"/>
    </source>
</evidence>
<dbReference type="EMBL" id="PDCR01000010">
    <property type="protein sequence ID" value="PEG54723.1"/>
    <property type="molecule type" value="Genomic_DNA"/>
</dbReference>
<dbReference type="AlphaFoldDB" id="A0A2A7NWP2"/>
<proteinExistence type="predicted"/>
<dbReference type="Proteomes" id="UP000220340">
    <property type="component" value="Unassembled WGS sequence"/>
</dbReference>
<sequence length="253" mass="27705">MGHRRAVRPPSESPLSSAHPSPAYRATVPGRETEYQLAVEVSFLTSSVTFGYPGPMTAGVRERARLALRTEIAQAMSILFAERGFDAVTVEEAAGEVGISRATFFRYFGSKEDAVLAAIEASSIDYAAHLEKLPAVEGENAWQLLLRTFQVALGHINEHSERERSRVRMINANVSLRTRMAQRRFAHEDALTPVLAQRIPDPEAARSITVAALAALDLAWRRWADGAEPTIAGSLDHVFAHLEAANSAIPQQH</sequence>
<feature type="DNA-binding region" description="H-T-H motif" evidence="4">
    <location>
        <begin position="89"/>
        <end position="108"/>
    </location>
</feature>
<evidence type="ECO:0000259" key="6">
    <source>
        <dbReference type="PROSITE" id="PS50977"/>
    </source>
</evidence>
<dbReference type="InterPro" id="IPR050109">
    <property type="entry name" value="HTH-type_TetR-like_transc_reg"/>
</dbReference>
<dbReference type="PANTHER" id="PTHR30055">
    <property type="entry name" value="HTH-TYPE TRANSCRIPTIONAL REGULATOR RUTR"/>
    <property type="match status" value="1"/>
</dbReference>
<keyword evidence="3" id="KW-0804">Transcription</keyword>
<evidence type="ECO:0000256" key="3">
    <source>
        <dbReference type="ARBA" id="ARBA00023163"/>
    </source>
</evidence>
<evidence type="ECO:0000313" key="7">
    <source>
        <dbReference type="EMBL" id="PEG54723.1"/>
    </source>
</evidence>
<feature type="domain" description="HTH tetR-type" evidence="6">
    <location>
        <begin position="66"/>
        <end position="126"/>
    </location>
</feature>